<dbReference type="PANTHER" id="PTHR24064">
    <property type="entry name" value="SOLUTE CARRIER FAMILY 22 MEMBER"/>
    <property type="match status" value="1"/>
</dbReference>
<keyword evidence="4 5" id="KW-0472">Membrane</keyword>
<dbReference type="STRING" id="7719.ENSCINP00000027527"/>
<keyword evidence="3 5" id="KW-1133">Transmembrane helix</keyword>
<feature type="transmembrane region" description="Helical" evidence="5">
    <location>
        <begin position="7"/>
        <end position="28"/>
    </location>
</feature>
<comment type="subcellular location">
    <subcellularLocation>
        <location evidence="1">Membrane</location>
        <topology evidence="1">Multi-pass membrane protein</topology>
    </subcellularLocation>
</comment>
<evidence type="ECO:0000313" key="6">
    <source>
        <dbReference type="Ensembl" id="ENSCINP00000027527.2"/>
    </source>
</evidence>
<protein>
    <recommendedName>
        <fullName evidence="8">Major facilitator superfamily (MFS) profile domain-containing protein</fullName>
    </recommendedName>
</protein>
<dbReference type="GO" id="GO:0016020">
    <property type="term" value="C:membrane"/>
    <property type="evidence" value="ECO:0007669"/>
    <property type="project" value="UniProtKB-SubCell"/>
</dbReference>
<reference evidence="6" key="3">
    <citation type="submission" date="2025-09" db="UniProtKB">
        <authorList>
            <consortium name="Ensembl"/>
        </authorList>
    </citation>
    <scope>IDENTIFICATION</scope>
</reference>
<reference evidence="6" key="2">
    <citation type="submission" date="2025-08" db="UniProtKB">
        <authorList>
            <consortium name="Ensembl"/>
        </authorList>
    </citation>
    <scope>IDENTIFICATION</scope>
</reference>
<dbReference type="SUPFAM" id="SSF103473">
    <property type="entry name" value="MFS general substrate transporter"/>
    <property type="match status" value="1"/>
</dbReference>
<dbReference type="Proteomes" id="UP000008144">
    <property type="component" value="Unassembled WGS sequence"/>
</dbReference>
<feature type="transmembrane region" description="Helical" evidence="5">
    <location>
        <begin position="62"/>
        <end position="81"/>
    </location>
</feature>
<proteinExistence type="predicted"/>
<evidence type="ECO:0000256" key="4">
    <source>
        <dbReference type="ARBA" id="ARBA00023136"/>
    </source>
</evidence>
<feature type="transmembrane region" description="Helical" evidence="5">
    <location>
        <begin position="87"/>
        <end position="108"/>
    </location>
</feature>
<dbReference type="HOGENOM" id="CLU_001265_34_4_1"/>
<accession>F7A392</accession>
<dbReference type="Gene3D" id="1.20.1250.20">
    <property type="entry name" value="MFS general substrate transporter like domains"/>
    <property type="match status" value="1"/>
</dbReference>
<evidence type="ECO:0000313" key="7">
    <source>
        <dbReference type="Proteomes" id="UP000008144"/>
    </source>
</evidence>
<sequence>MRCRLVVAYISWIVTNMVYYGLALNITAFSGDRYVNAAVSGLLEFPGIIGGFFVIQWLGRPLSLSLFMGFGGMCLAVAPFIKQVNQVAMTAMVILGKTSLIGAFYINFSITGEMSPTLLRNIMVGSASAVGKIGSFTAPYLMFLGIRIRIVA</sequence>
<dbReference type="InterPro" id="IPR036259">
    <property type="entry name" value="MFS_trans_sf"/>
</dbReference>
<organism evidence="6 7">
    <name type="scientific">Ciona intestinalis</name>
    <name type="common">Transparent sea squirt</name>
    <name type="synonym">Ascidia intestinalis</name>
    <dbReference type="NCBI Taxonomy" id="7719"/>
    <lineage>
        <taxon>Eukaryota</taxon>
        <taxon>Metazoa</taxon>
        <taxon>Chordata</taxon>
        <taxon>Tunicata</taxon>
        <taxon>Ascidiacea</taxon>
        <taxon>Phlebobranchia</taxon>
        <taxon>Cionidae</taxon>
        <taxon>Ciona</taxon>
    </lineage>
</organism>
<reference evidence="7" key="1">
    <citation type="journal article" date="2002" name="Science">
        <title>The draft genome of Ciona intestinalis: insights into chordate and vertebrate origins.</title>
        <authorList>
            <person name="Dehal P."/>
            <person name="Satou Y."/>
            <person name="Campbell R.K."/>
            <person name="Chapman J."/>
            <person name="Degnan B."/>
            <person name="De Tomaso A."/>
            <person name="Davidson B."/>
            <person name="Di Gregorio A."/>
            <person name="Gelpke M."/>
            <person name="Goodstein D.M."/>
            <person name="Harafuji N."/>
            <person name="Hastings K.E."/>
            <person name="Ho I."/>
            <person name="Hotta K."/>
            <person name="Huang W."/>
            <person name="Kawashima T."/>
            <person name="Lemaire P."/>
            <person name="Martinez D."/>
            <person name="Meinertzhagen I.A."/>
            <person name="Necula S."/>
            <person name="Nonaka M."/>
            <person name="Putnam N."/>
            <person name="Rash S."/>
            <person name="Saiga H."/>
            <person name="Satake M."/>
            <person name="Terry A."/>
            <person name="Yamada L."/>
            <person name="Wang H.G."/>
            <person name="Awazu S."/>
            <person name="Azumi K."/>
            <person name="Boore J."/>
            <person name="Branno M."/>
            <person name="Chin-Bow S."/>
            <person name="DeSantis R."/>
            <person name="Doyle S."/>
            <person name="Francino P."/>
            <person name="Keys D.N."/>
            <person name="Haga S."/>
            <person name="Hayashi H."/>
            <person name="Hino K."/>
            <person name="Imai K.S."/>
            <person name="Inaba K."/>
            <person name="Kano S."/>
            <person name="Kobayashi K."/>
            <person name="Kobayashi M."/>
            <person name="Lee B.I."/>
            <person name="Makabe K.W."/>
            <person name="Manohar C."/>
            <person name="Matassi G."/>
            <person name="Medina M."/>
            <person name="Mochizuki Y."/>
            <person name="Mount S."/>
            <person name="Morishita T."/>
            <person name="Miura S."/>
            <person name="Nakayama A."/>
            <person name="Nishizaka S."/>
            <person name="Nomoto H."/>
            <person name="Ohta F."/>
            <person name="Oishi K."/>
            <person name="Rigoutsos I."/>
            <person name="Sano M."/>
            <person name="Sasaki A."/>
            <person name="Sasakura Y."/>
            <person name="Shoguchi E."/>
            <person name="Shin-i T."/>
            <person name="Spagnuolo A."/>
            <person name="Stainier D."/>
            <person name="Suzuki M.M."/>
            <person name="Tassy O."/>
            <person name="Takatori N."/>
            <person name="Tokuoka M."/>
            <person name="Yagi K."/>
            <person name="Yoshizaki F."/>
            <person name="Wada S."/>
            <person name="Zhang C."/>
            <person name="Hyatt P.D."/>
            <person name="Larimer F."/>
            <person name="Detter C."/>
            <person name="Doggett N."/>
            <person name="Glavina T."/>
            <person name="Hawkins T."/>
            <person name="Richardson P."/>
            <person name="Lucas S."/>
            <person name="Kohara Y."/>
            <person name="Levine M."/>
            <person name="Satoh N."/>
            <person name="Rokhsar D.S."/>
        </authorList>
    </citation>
    <scope>NUCLEOTIDE SEQUENCE [LARGE SCALE GENOMIC DNA]</scope>
</reference>
<keyword evidence="7" id="KW-1185">Reference proteome</keyword>
<feature type="transmembrane region" description="Helical" evidence="5">
    <location>
        <begin position="34"/>
        <end position="55"/>
    </location>
</feature>
<name>F7A392_CIOIN</name>
<dbReference type="AlphaFoldDB" id="F7A392"/>
<dbReference type="InParanoid" id="F7A392"/>
<dbReference type="Ensembl" id="ENSCINT00000027773.2">
    <property type="protein sequence ID" value="ENSCINP00000027527.2"/>
    <property type="gene ID" value="ENSCING00000015588.2"/>
</dbReference>
<evidence type="ECO:0000256" key="1">
    <source>
        <dbReference type="ARBA" id="ARBA00004141"/>
    </source>
</evidence>
<evidence type="ECO:0000256" key="3">
    <source>
        <dbReference type="ARBA" id="ARBA00022989"/>
    </source>
</evidence>
<keyword evidence="2 5" id="KW-0812">Transmembrane</keyword>
<dbReference type="GeneTree" id="ENSGT00940000162538"/>
<evidence type="ECO:0008006" key="8">
    <source>
        <dbReference type="Google" id="ProtNLM"/>
    </source>
</evidence>
<evidence type="ECO:0000256" key="5">
    <source>
        <dbReference type="SAM" id="Phobius"/>
    </source>
</evidence>
<feature type="transmembrane region" description="Helical" evidence="5">
    <location>
        <begin position="129"/>
        <end position="150"/>
    </location>
</feature>
<evidence type="ECO:0000256" key="2">
    <source>
        <dbReference type="ARBA" id="ARBA00022692"/>
    </source>
</evidence>